<organism evidence="2 3">
    <name type="scientific">Methylobacterium mesophilicum SR1.6/6</name>
    <dbReference type="NCBI Taxonomy" id="908290"/>
    <lineage>
        <taxon>Bacteria</taxon>
        <taxon>Pseudomonadati</taxon>
        <taxon>Pseudomonadota</taxon>
        <taxon>Alphaproteobacteria</taxon>
        <taxon>Hyphomicrobiales</taxon>
        <taxon>Methylobacteriaceae</taxon>
        <taxon>Methylobacterium</taxon>
    </lineage>
</organism>
<proteinExistence type="predicted"/>
<keyword evidence="1" id="KW-1133">Transmembrane helix</keyword>
<accession>A0A6B9FYS4</accession>
<name>A0A6B9FYS4_9HYPH</name>
<evidence type="ECO:0000313" key="2">
    <source>
        <dbReference type="EMBL" id="QGY05484.1"/>
    </source>
</evidence>
<keyword evidence="1" id="KW-0812">Transmembrane</keyword>
<evidence type="ECO:0000313" key="3">
    <source>
        <dbReference type="Proteomes" id="UP000012488"/>
    </source>
</evidence>
<dbReference type="AlphaFoldDB" id="A0A6B9FYS4"/>
<gene>
    <name evidence="2" type="ORF">MMSR116_29030</name>
</gene>
<keyword evidence="1" id="KW-0472">Membrane</keyword>
<dbReference type="Proteomes" id="UP000012488">
    <property type="component" value="Chromosome"/>
</dbReference>
<protein>
    <submittedName>
        <fullName evidence="2">Uncharacterized protein</fullName>
    </submittedName>
</protein>
<evidence type="ECO:0000256" key="1">
    <source>
        <dbReference type="SAM" id="Phobius"/>
    </source>
</evidence>
<dbReference type="EMBL" id="CP043538">
    <property type="protein sequence ID" value="QGY05484.1"/>
    <property type="molecule type" value="Genomic_DNA"/>
</dbReference>
<feature type="transmembrane region" description="Helical" evidence="1">
    <location>
        <begin position="6"/>
        <end position="27"/>
    </location>
</feature>
<dbReference type="OrthoDB" id="8005296at2"/>
<dbReference type="KEGG" id="mmes:MMSR116_29030"/>
<dbReference type="RefSeq" id="WP_010684328.1">
    <property type="nucleotide sequence ID" value="NZ_CP043538.1"/>
</dbReference>
<reference evidence="2 3" key="2">
    <citation type="journal article" date="2013" name="Genome Announc.">
        <title>Draft Genome Sequence of Methylobacterium mesophilicum Strain SR1.6/6, Isolated from Citrus sinensis.</title>
        <authorList>
            <person name="Marinho Almeida D."/>
            <person name="Dini-Andreote F."/>
            <person name="Camargo Neves A.A."/>
            <person name="Juca Ramos R.T."/>
            <person name="Andreote F.D."/>
            <person name="Carneiro A.R."/>
            <person name="Oliveira de Souza Lima A."/>
            <person name="Caracciolo Gomes de Sa P.H."/>
            <person name="Ribeiro Barbosa M.S."/>
            <person name="Araujo W.L."/>
            <person name="Silva A."/>
        </authorList>
    </citation>
    <scope>NUCLEOTIDE SEQUENCE [LARGE SCALE GENOMIC DNA]</scope>
    <source>
        <strain evidence="2 3">SR1.6/6</strain>
    </source>
</reference>
<reference evidence="2 3" key="1">
    <citation type="journal article" date="2012" name="Genet. Mol. Biol.">
        <title>Analysis of 16S rRNA and mxaF genes revealing insights into Methylobacterium niche-specific plant association.</title>
        <authorList>
            <person name="Dourado M.N."/>
            <person name="Andreote F.D."/>
            <person name="Dini-Andreote F."/>
            <person name="Conti R."/>
            <person name="Araujo J.M."/>
            <person name="Araujo W.L."/>
        </authorList>
    </citation>
    <scope>NUCLEOTIDE SEQUENCE [LARGE SCALE GENOMIC DNA]</scope>
    <source>
        <strain evidence="2 3">SR1.6/6</strain>
    </source>
</reference>
<sequence>MDLFQFISSIVGSLAWPAVIAYLLYLLRHQLSALAKRLQEISLPGGGGAKFRDEVREAQNKLEVIVENDEVITISNESKSRGVLPRDKIRSRYVDLENKMSVSISKLPLSKRKIPADFIFVDLRPYQGSYPLYDVYSKIRDLSFMAVHADEKALSNQDAKDFDELCETFFEAFELQMQEYKKQQIEPSGIDR</sequence>